<sequence length="234" mass="26225">MGSIYLIRHGQASLGAANYDVLSPLGVQQSKLCGEFYQQHGLRFDRCYAGEMQRQIDTGRHALAAMQQPDTVINIDAAFNEYHSDQVVSTYLPKVVERFPEAEFYIKNAGQYRKEFQRVFSSAITLWITDESGSTDCPPWSAFVEQVRGGLQRVMADNAGSGQNIAIFTSGGTITAALQLITQMPATSAFELNWQIVNTSVSRLQYRKDQLSLAAFNSQAHLDVHQRSEWVSYR</sequence>
<evidence type="ECO:0000313" key="2">
    <source>
        <dbReference type="EMBL" id="KKN99484.1"/>
    </source>
</evidence>
<dbReference type="InterPro" id="IPR029033">
    <property type="entry name" value="His_PPase_superfam"/>
</dbReference>
<dbReference type="AlphaFoldDB" id="A0A0F9V675"/>
<dbReference type="SMART" id="SM00855">
    <property type="entry name" value="PGAM"/>
    <property type="match status" value="1"/>
</dbReference>
<gene>
    <name evidence="2" type="ORF">LCGC14_0135750</name>
</gene>
<evidence type="ECO:0008006" key="3">
    <source>
        <dbReference type="Google" id="ProtNLM"/>
    </source>
</evidence>
<dbReference type="GO" id="GO:0016787">
    <property type="term" value="F:hydrolase activity"/>
    <property type="evidence" value="ECO:0007669"/>
    <property type="project" value="UniProtKB-KW"/>
</dbReference>
<dbReference type="PANTHER" id="PTHR20935">
    <property type="entry name" value="PHOSPHOGLYCERATE MUTASE-RELATED"/>
    <property type="match status" value="1"/>
</dbReference>
<keyword evidence="1" id="KW-0378">Hydrolase</keyword>
<accession>A0A0F9V675</accession>
<proteinExistence type="predicted"/>
<dbReference type="InterPro" id="IPR051021">
    <property type="entry name" value="Mito_Ser/Thr_phosphatase"/>
</dbReference>
<evidence type="ECO:0000256" key="1">
    <source>
        <dbReference type="ARBA" id="ARBA00022801"/>
    </source>
</evidence>
<protein>
    <recommendedName>
        <fullName evidence="3">Histidine phosphatase family protein</fullName>
    </recommendedName>
</protein>
<dbReference type="PANTHER" id="PTHR20935:SF0">
    <property type="entry name" value="SERINE_THREONINE-PROTEIN PHOSPHATASE PGAM5, MITOCHONDRIAL"/>
    <property type="match status" value="1"/>
</dbReference>
<dbReference type="CDD" id="cd07067">
    <property type="entry name" value="HP_PGM_like"/>
    <property type="match status" value="1"/>
</dbReference>
<dbReference type="EMBL" id="LAZR01000046">
    <property type="protein sequence ID" value="KKN99484.1"/>
    <property type="molecule type" value="Genomic_DNA"/>
</dbReference>
<dbReference type="Gene3D" id="3.40.50.1240">
    <property type="entry name" value="Phosphoglycerate mutase-like"/>
    <property type="match status" value="1"/>
</dbReference>
<comment type="caution">
    <text evidence="2">The sequence shown here is derived from an EMBL/GenBank/DDBJ whole genome shotgun (WGS) entry which is preliminary data.</text>
</comment>
<dbReference type="SUPFAM" id="SSF53254">
    <property type="entry name" value="Phosphoglycerate mutase-like"/>
    <property type="match status" value="1"/>
</dbReference>
<organism evidence="2">
    <name type="scientific">marine sediment metagenome</name>
    <dbReference type="NCBI Taxonomy" id="412755"/>
    <lineage>
        <taxon>unclassified sequences</taxon>
        <taxon>metagenomes</taxon>
        <taxon>ecological metagenomes</taxon>
    </lineage>
</organism>
<name>A0A0F9V675_9ZZZZ</name>
<reference evidence="2" key="1">
    <citation type="journal article" date="2015" name="Nature">
        <title>Complex archaea that bridge the gap between prokaryotes and eukaryotes.</title>
        <authorList>
            <person name="Spang A."/>
            <person name="Saw J.H."/>
            <person name="Jorgensen S.L."/>
            <person name="Zaremba-Niedzwiedzka K."/>
            <person name="Martijn J."/>
            <person name="Lind A.E."/>
            <person name="van Eijk R."/>
            <person name="Schleper C."/>
            <person name="Guy L."/>
            <person name="Ettema T.J."/>
        </authorList>
    </citation>
    <scope>NUCLEOTIDE SEQUENCE</scope>
</reference>
<dbReference type="Pfam" id="PF00300">
    <property type="entry name" value="His_Phos_1"/>
    <property type="match status" value="2"/>
</dbReference>
<dbReference type="InterPro" id="IPR013078">
    <property type="entry name" value="His_Pase_superF_clade-1"/>
</dbReference>